<sequence>MYKHESLEDLFNPMKTTFNSHQIRRLLKCWYYYEHNLGKLEGIEFLRAKSLFFRLSYLTKDERAFLAYRYYYASKQEMPNIKQVAKHFYCSVDKMYAKEYTILIKMFKPVLEPFKQSSMDNDKTNISDNETPDGAIIEQLFNELQKLHSK</sequence>
<dbReference type="EMBL" id="JAWMWH010000001">
    <property type="protein sequence ID" value="MEJ6399953.1"/>
    <property type="molecule type" value="Genomic_DNA"/>
</dbReference>
<name>A0ABU8SJ75_9LACO</name>
<dbReference type="Proteomes" id="UP001370590">
    <property type="component" value="Unassembled WGS sequence"/>
</dbReference>
<gene>
    <name evidence="1" type="ORF">R4146_01995</name>
</gene>
<proteinExistence type="predicted"/>
<dbReference type="RefSeq" id="WP_339959783.1">
    <property type="nucleotide sequence ID" value="NZ_JAWMWH010000001.1"/>
</dbReference>
<evidence type="ECO:0000313" key="2">
    <source>
        <dbReference type="Proteomes" id="UP001370590"/>
    </source>
</evidence>
<organism evidence="1 2">
    <name type="scientific">Nicoliella lavandulae</name>
    <dbReference type="NCBI Taxonomy" id="3082954"/>
    <lineage>
        <taxon>Bacteria</taxon>
        <taxon>Bacillati</taxon>
        <taxon>Bacillota</taxon>
        <taxon>Bacilli</taxon>
        <taxon>Lactobacillales</taxon>
        <taxon>Lactobacillaceae</taxon>
        <taxon>Nicoliella</taxon>
    </lineage>
</organism>
<keyword evidence="2" id="KW-1185">Reference proteome</keyword>
<reference evidence="1 2" key="1">
    <citation type="submission" date="2023-10" db="EMBL/GenBank/DDBJ databases">
        <title>Nicoliella lavandulae sp. nov. isolated from Lavandula angustifolia flowers.</title>
        <authorList>
            <person name="Alcantara C."/>
            <person name="Zuniga M."/>
            <person name="Landete J.M."/>
            <person name="Monedero V."/>
        </authorList>
    </citation>
    <scope>NUCLEOTIDE SEQUENCE [LARGE SCALE GENOMIC DNA]</scope>
    <source>
        <strain evidence="1 2">Es01</strain>
    </source>
</reference>
<evidence type="ECO:0000313" key="1">
    <source>
        <dbReference type="EMBL" id="MEJ6399953.1"/>
    </source>
</evidence>
<comment type="caution">
    <text evidence="1">The sequence shown here is derived from an EMBL/GenBank/DDBJ whole genome shotgun (WGS) entry which is preliminary data.</text>
</comment>
<accession>A0ABU8SJ75</accession>
<protein>
    <submittedName>
        <fullName evidence="1">Uncharacterized protein</fullName>
    </submittedName>
</protein>